<evidence type="ECO:0000313" key="8">
    <source>
        <dbReference type="EMBL" id="VEL31083.1"/>
    </source>
</evidence>
<dbReference type="EMBL" id="CAAALY010118429">
    <property type="protein sequence ID" value="VEL31083.1"/>
    <property type="molecule type" value="Genomic_DNA"/>
</dbReference>
<keyword evidence="4 7" id="KW-1133">Transmembrane helix</keyword>
<gene>
    <name evidence="8" type="ORF">PXEA_LOCUS24523</name>
</gene>
<dbReference type="OrthoDB" id="5585746at2759"/>
<keyword evidence="6" id="KW-0479">Metal-binding</keyword>
<feature type="transmembrane region" description="Helical" evidence="7">
    <location>
        <begin position="101"/>
        <end position="119"/>
    </location>
</feature>
<feature type="transmembrane region" description="Helical" evidence="7">
    <location>
        <begin position="35"/>
        <end position="58"/>
    </location>
</feature>
<keyword evidence="3 7" id="KW-0812">Transmembrane</keyword>
<proteinExistence type="inferred from homology"/>
<dbReference type="PANTHER" id="PTHR20855">
    <property type="entry name" value="ADIPOR/PROGESTIN RECEPTOR-RELATED"/>
    <property type="match status" value="1"/>
</dbReference>
<keyword evidence="6" id="KW-0862">Zinc</keyword>
<feature type="transmembrane region" description="Helical" evidence="7">
    <location>
        <begin position="235"/>
        <end position="255"/>
    </location>
</feature>
<evidence type="ECO:0000256" key="7">
    <source>
        <dbReference type="SAM" id="Phobius"/>
    </source>
</evidence>
<evidence type="ECO:0000256" key="1">
    <source>
        <dbReference type="ARBA" id="ARBA00004141"/>
    </source>
</evidence>
<dbReference type="AlphaFoldDB" id="A0A448X945"/>
<reference evidence="8" key="1">
    <citation type="submission" date="2018-11" db="EMBL/GenBank/DDBJ databases">
        <authorList>
            <consortium name="Pathogen Informatics"/>
        </authorList>
    </citation>
    <scope>NUCLEOTIDE SEQUENCE</scope>
</reference>
<evidence type="ECO:0000256" key="6">
    <source>
        <dbReference type="PIRSR" id="PIRSR604254-1"/>
    </source>
</evidence>
<feature type="binding site" evidence="6">
    <location>
        <position position="55"/>
    </location>
    <ligand>
        <name>Zn(2+)</name>
        <dbReference type="ChEBI" id="CHEBI:29105"/>
    </ligand>
</feature>
<feature type="transmembrane region" description="Helical" evidence="7">
    <location>
        <begin position="203"/>
        <end position="223"/>
    </location>
</feature>
<feature type="binding site" evidence="6">
    <location>
        <position position="237"/>
    </location>
    <ligand>
        <name>Zn(2+)</name>
        <dbReference type="ChEBI" id="CHEBI:29105"/>
    </ligand>
</feature>
<evidence type="ECO:0000256" key="5">
    <source>
        <dbReference type="ARBA" id="ARBA00023136"/>
    </source>
</evidence>
<dbReference type="GO" id="GO:0046872">
    <property type="term" value="F:metal ion binding"/>
    <property type="evidence" value="ECO:0007669"/>
    <property type="project" value="UniProtKB-KW"/>
</dbReference>
<dbReference type="Pfam" id="PF03006">
    <property type="entry name" value="HlyIII"/>
    <property type="match status" value="1"/>
</dbReference>
<evidence type="ECO:0000256" key="3">
    <source>
        <dbReference type="ARBA" id="ARBA00022692"/>
    </source>
</evidence>
<protein>
    <submittedName>
        <fullName evidence="8">Uncharacterized protein</fullName>
    </submittedName>
</protein>
<feature type="binding site" evidence="6">
    <location>
        <position position="233"/>
    </location>
    <ligand>
        <name>Zn(2+)</name>
        <dbReference type="ChEBI" id="CHEBI:29105"/>
    </ligand>
</feature>
<feature type="transmembrane region" description="Helical" evidence="7">
    <location>
        <begin position="164"/>
        <end position="183"/>
    </location>
</feature>
<sequence>MIVYCSLLTGCGSFVAILVYIIFQSEHYVQWQDKAVQSAFFVGAVLCLGFSCLFHTLYCHSEAIGKLFNKLDYCGIAVLTMGSFVPYLYYSFYCSFWPKIIYLLLIIALGTAAIVVSMFDKFASPPYRPLRAGVFIGLGLSGLIPCIHYCWFEGFWSSVENASLGWLILMALLYIGGAIIYAVRIPERLFPGRFDLWVPTHFLIFSSAGFSISNAYNICTFGLNNIFKCFQSHQIFHVFVVAAAFVHYHGIVKIADF</sequence>
<dbReference type="Proteomes" id="UP000784294">
    <property type="component" value="Unassembled WGS sequence"/>
</dbReference>
<name>A0A448X945_9PLAT</name>
<comment type="caution">
    <text evidence="8">The sequence shown here is derived from an EMBL/GenBank/DDBJ whole genome shotgun (WGS) entry which is preliminary data.</text>
</comment>
<keyword evidence="9" id="KW-1185">Reference proteome</keyword>
<dbReference type="InterPro" id="IPR004254">
    <property type="entry name" value="AdipoR/HlyIII-related"/>
</dbReference>
<evidence type="ECO:0000256" key="2">
    <source>
        <dbReference type="ARBA" id="ARBA00007018"/>
    </source>
</evidence>
<dbReference type="GO" id="GO:0005886">
    <property type="term" value="C:plasma membrane"/>
    <property type="evidence" value="ECO:0007669"/>
    <property type="project" value="TreeGrafter"/>
</dbReference>
<dbReference type="GO" id="GO:0038023">
    <property type="term" value="F:signaling receptor activity"/>
    <property type="evidence" value="ECO:0007669"/>
    <property type="project" value="TreeGrafter"/>
</dbReference>
<comment type="subcellular location">
    <subcellularLocation>
        <location evidence="1">Membrane</location>
        <topology evidence="1">Multi-pass membrane protein</topology>
    </subcellularLocation>
</comment>
<comment type="similarity">
    <text evidence="2">Belongs to the ADIPOR family.</text>
</comment>
<feature type="transmembrane region" description="Helical" evidence="7">
    <location>
        <begin position="6"/>
        <end position="23"/>
    </location>
</feature>
<evidence type="ECO:0000313" key="9">
    <source>
        <dbReference type="Proteomes" id="UP000784294"/>
    </source>
</evidence>
<feature type="non-terminal residue" evidence="8">
    <location>
        <position position="257"/>
    </location>
</feature>
<dbReference type="GO" id="GO:0033211">
    <property type="term" value="P:adiponectin-activated signaling pathway"/>
    <property type="evidence" value="ECO:0007669"/>
    <property type="project" value="TreeGrafter"/>
</dbReference>
<feature type="transmembrane region" description="Helical" evidence="7">
    <location>
        <begin position="131"/>
        <end position="152"/>
    </location>
</feature>
<keyword evidence="5 7" id="KW-0472">Membrane</keyword>
<dbReference type="PANTHER" id="PTHR20855:SF52">
    <property type="entry name" value="ADIPONECTIN RECEPTOR PROTEIN"/>
    <property type="match status" value="1"/>
</dbReference>
<organism evidence="8 9">
    <name type="scientific">Protopolystoma xenopodis</name>
    <dbReference type="NCBI Taxonomy" id="117903"/>
    <lineage>
        <taxon>Eukaryota</taxon>
        <taxon>Metazoa</taxon>
        <taxon>Spiralia</taxon>
        <taxon>Lophotrochozoa</taxon>
        <taxon>Platyhelminthes</taxon>
        <taxon>Monogenea</taxon>
        <taxon>Polyopisthocotylea</taxon>
        <taxon>Polystomatidea</taxon>
        <taxon>Polystomatidae</taxon>
        <taxon>Protopolystoma</taxon>
    </lineage>
</organism>
<evidence type="ECO:0000256" key="4">
    <source>
        <dbReference type="ARBA" id="ARBA00022989"/>
    </source>
</evidence>
<feature type="transmembrane region" description="Helical" evidence="7">
    <location>
        <begin position="70"/>
        <end position="89"/>
    </location>
</feature>
<accession>A0A448X945</accession>